<keyword evidence="3" id="KW-0479">Metal-binding</keyword>
<keyword evidence="2" id="KW-0349">Heme</keyword>
<dbReference type="InterPro" id="IPR005117">
    <property type="entry name" value="NiRdtase/SiRdtase_haem-b_fer"/>
</dbReference>
<protein>
    <submittedName>
        <fullName evidence="8">Precorrin-3B synthase</fullName>
    </submittedName>
</protein>
<dbReference type="Gene3D" id="3.30.413.10">
    <property type="entry name" value="Sulfite Reductase Hemoprotein, domain 1"/>
    <property type="match status" value="2"/>
</dbReference>
<dbReference type="NCBIfam" id="TIGR02435">
    <property type="entry name" value="CobG"/>
    <property type="match status" value="1"/>
</dbReference>
<dbReference type="SUPFAM" id="SSF56014">
    <property type="entry name" value="Nitrite and sulphite reductase 4Fe-4S domain-like"/>
    <property type="match status" value="2"/>
</dbReference>
<gene>
    <name evidence="8" type="primary">cobG</name>
    <name evidence="8" type="ORF">GCM10011385_36990</name>
</gene>
<accession>A0A916S1J1</accession>
<evidence type="ECO:0000256" key="6">
    <source>
        <dbReference type="ARBA" id="ARBA00023014"/>
    </source>
</evidence>
<keyword evidence="6" id="KW-0411">Iron-sulfur</keyword>
<dbReference type="PANTHER" id="PTHR32439">
    <property type="entry name" value="FERREDOXIN--NITRITE REDUCTASE, CHLOROPLASTIC"/>
    <property type="match status" value="1"/>
</dbReference>
<reference evidence="8" key="1">
    <citation type="journal article" date="2014" name="Int. J. Syst. Evol. Microbiol.">
        <title>Complete genome sequence of Corynebacterium casei LMG S-19264T (=DSM 44701T), isolated from a smear-ripened cheese.</title>
        <authorList>
            <consortium name="US DOE Joint Genome Institute (JGI-PGF)"/>
            <person name="Walter F."/>
            <person name="Albersmeier A."/>
            <person name="Kalinowski J."/>
            <person name="Ruckert C."/>
        </authorList>
    </citation>
    <scope>NUCLEOTIDE SEQUENCE</scope>
    <source>
        <strain evidence="8">CGMCC 1.15320</strain>
    </source>
</reference>
<organism evidence="8 9">
    <name type="scientific">Nitratireductor aestuarii</name>
    <dbReference type="NCBI Taxonomy" id="1735103"/>
    <lineage>
        <taxon>Bacteria</taxon>
        <taxon>Pseudomonadati</taxon>
        <taxon>Pseudomonadota</taxon>
        <taxon>Alphaproteobacteria</taxon>
        <taxon>Hyphomicrobiales</taxon>
        <taxon>Phyllobacteriaceae</taxon>
        <taxon>Nitratireductor</taxon>
    </lineage>
</organism>
<proteinExistence type="predicted"/>
<evidence type="ECO:0000313" key="8">
    <source>
        <dbReference type="EMBL" id="GGA79397.1"/>
    </source>
</evidence>
<keyword evidence="5" id="KW-0408">Iron</keyword>
<dbReference type="GO" id="GO:0051539">
    <property type="term" value="F:4 iron, 4 sulfur cluster binding"/>
    <property type="evidence" value="ECO:0007669"/>
    <property type="project" value="UniProtKB-KW"/>
</dbReference>
<evidence type="ECO:0000256" key="1">
    <source>
        <dbReference type="ARBA" id="ARBA00022485"/>
    </source>
</evidence>
<dbReference type="SUPFAM" id="SSF55124">
    <property type="entry name" value="Nitrite/Sulfite reductase N-terminal domain-like"/>
    <property type="match status" value="1"/>
</dbReference>
<dbReference type="PANTHER" id="PTHR32439:SF9">
    <property type="entry name" value="BLR3264 PROTEIN"/>
    <property type="match status" value="1"/>
</dbReference>
<dbReference type="GO" id="GO:0016491">
    <property type="term" value="F:oxidoreductase activity"/>
    <property type="evidence" value="ECO:0007669"/>
    <property type="project" value="UniProtKB-KW"/>
</dbReference>
<dbReference type="AlphaFoldDB" id="A0A916S1J1"/>
<keyword evidence="1" id="KW-0004">4Fe-4S</keyword>
<reference evidence="8" key="2">
    <citation type="submission" date="2020-09" db="EMBL/GenBank/DDBJ databases">
        <authorList>
            <person name="Sun Q."/>
            <person name="Zhou Y."/>
        </authorList>
    </citation>
    <scope>NUCLEOTIDE SEQUENCE</scope>
    <source>
        <strain evidence="8">CGMCC 1.15320</strain>
    </source>
</reference>
<feature type="domain" description="Nitrite/Sulfite reductase ferredoxin-like" evidence="7">
    <location>
        <begin position="16"/>
        <end position="79"/>
    </location>
</feature>
<keyword evidence="9" id="KW-1185">Reference proteome</keyword>
<evidence type="ECO:0000256" key="3">
    <source>
        <dbReference type="ARBA" id="ARBA00022723"/>
    </source>
</evidence>
<name>A0A916S1J1_9HYPH</name>
<dbReference type="EMBL" id="BMIF01000015">
    <property type="protein sequence ID" value="GGA79397.1"/>
    <property type="molecule type" value="Genomic_DNA"/>
</dbReference>
<comment type="caution">
    <text evidence="8">The sequence shown here is derived from an EMBL/GenBank/DDBJ whole genome shotgun (WGS) entry which is preliminary data.</text>
</comment>
<dbReference type="InterPro" id="IPR051329">
    <property type="entry name" value="NIR_SIR_4Fe-4S"/>
</dbReference>
<evidence type="ECO:0000259" key="7">
    <source>
        <dbReference type="Pfam" id="PF03460"/>
    </source>
</evidence>
<dbReference type="InterPro" id="IPR045854">
    <property type="entry name" value="NO2/SO3_Rdtase_4Fe4S_sf"/>
</dbReference>
<evidence type="ECO:0000256" key="5">
    <source>
        <dbReference type="ARBA" id="ARBA00023004"/>
    </source>
</evidence>
<sequence>MTASLRRGACPSISAPMETGDGLLVRLAPASGQLSPRQLAGIAEAAQRHGSGLLEVTRRGNLQIRGLSSESTEPFADEISTLDISVTSGVPVETGPLGGIDAQEIADPRPLAAEIRARATPLSALLGPKVTVTVDGGGRLHLGALLADVKLTAVHDGWQVAIGGNAATARVLAVLDATKVVDTTLNILQQLAERSRTARARDLPVEHLLSSTPLCSNQPSPVGIFPLKDGSSARGFALAFGQIDSTGLCKFARALNQTAAIRLAPGGGLIVTGLAKEQEATFDSLVARLGFVTRADDRRLSIVACAGAPACRSAWVATRSLAAELASHIKPRHLVHLSGCAKGCARPSAPAVTLTGTPNGCVLEGEAPPDLRAALIALGNRYFVQRESA</sequence>
<evidence type="ECO:0000256" key="4">
    <source>
        <dbReference type="ARBA" id="ARBA00023002"/>
    </source>
</evidence>
<dbReference type="InterPro" id="IPR036136">
    <property type="entry name" value="Nit/Sulf_reduc_fer-like_dom_sf"/>
</dbReference>
<evidence type="ECO:0000313" key="9">
    <source>
        <dbReference type="Proteomes" id="UP000636264"/>
    </source>
</evidence>
<dbReference type="Proteomes" id="UP000636264">
    <property type="component" value="Unassembled WGS sequence"/>
</dbReference>
<dbReference type="Gene3D" id="3.90.480.10">
    <property type="entry name" value="Sulfite Reductase Hemoprotein,Domain 2"/>
    <property type="match status" value="1"/>
</dbReference>
<dbReference type="InterPro" id="IPR012798">
    <property type="entry name" value="Cbl_synth_CobG-like"/>
</dbReference>
<keyword evidence="4" id="KW-0560">Oxidoreductase</keyword>
<dbReference type="Pfam" id="PF03460">
    <property type="entry name" value="NIR_SIR_ferr"/>
    <property type="match status" value="1"/>
</dbReference>
<dbReference type="RefSeq" id="WP_188722593.1">
    <property type="nucleotide sequence ID" value="NZ_BMIF01000015.1"/>
</dbReference>
<dbReference type="GO" id="GO:0046872">
    <property type="term" value="F:metal ion binding"/>
    <property type="evidence" value="ECO:0007669"/>
    <property type="project" value="UniProtKB-KW"/>
</dbReference>
<evidence type="ECO:0000256" key="2">
    <source>
        <dbReference type="ARBA" id="ARBA00022617"/>
    </source>
</evidence>